<dbReference type="EMBL" id="FNGY01000001">
    <property type="protein sequence ID" value="SDL57606.1"/>
    <property type="molecule type" value="Genomic_DNA"/>
</dbReference>
<accession>A0A1G9L715</accession>
<evidence type="ECO:0000256" key="1">
    <source>
        <dbReference type="ARBA" id="ARBA00022553"/>
    </source>
</evidence>
<keyword evidence="2" id="KW-0805">Transcription regulation</keyword>
<dbReference type="RefSeq" id="WP_074604785.1">
    <property type="nucleotide sequence ID" value="NZ_FNGY01000001.1"/>
</dbReference>
<dbReference type="PROSITE" id="PS50110">
    <property type="entry name" value="RESPONSE_REGULATORY"/>
    <property type="match status" value="1"/>
</dbReference>
<keyword evidence="4" id="KW-0804">Transcription</keyword>
<evidence type="ECO:0000259" key="7">
    <source>
        <dbReference type="PROSITE" id="PS50110"/>
    </source>
</evidence>
<name>A0A1G9L715_9SPHI</name>
<proteinExistence type="predicted"/>
<feature type="domain" description="Response regulatory" evidence="7">
    <location>
        <begin position="5"/>
        <end position="122"/>
    </location>
</feature>
<dbReference type="GO" id="GO:0006355">
    <property type="term" value="P:regulation of DNA-templated transcription"/>
    <property type="evidence" value="ECO:0007669"/>
    <property type="project" value="InterPro"/>
</dbReference>
<evidence type="ECO:0000313" key="8">
    <source>
        <dbReference type="EMBL" id="SDL57606.1"/>
    </source>
</evidence>
<evidence type="ECO:0000256" key="4">
    <source>
        <dbReference type="ARBA" id="ARBA00023163"/>
    </source>
</evidence>
<dbReference type="InterPro" id="IPR011006">
    <property type="entry name" value="CheY-like_superfamily"/>
</dbReference>
<dbReference type="GO" id="GO:0000160">
    <property type="term" value="P:phosphorelay signal transduction system"/>
    <property type="evidence" value="ECO:0007669"/>
    <property type="project" value="InterPro"/>
</dbReference>
<dbReference type="PANTHER" id="PTHR43214:SF41">
    <property type="entry name" value="NITRATE_NITRITE RESPONSE REGULATOR PROTEIN NARP"/>
    <property type="match status" value="1"/>
</dbReference>
<dbReference type="CDD" id="cd17535">
    <property type="entry name" value="REC_NarL-like"/>
    <property type="match status" value="1"/>
</dbReference>
<dbReference type="PANTHER" id="PTHR43214">
    <property type="entry name" value="TWO-COMPONENT RESPONSE REGULATOR"/>
    <property type="match status" value="1"/>
</dbReference>
<evidence type="ECO:0000256" key="3">
    <source>
        <dbReference type="ARBA" id="ARBA00023125"/>
    </source>
</evidence>
<evidence type="ECO:0000313" key="9">
    <source>
        <dbReference type="Proteomes" id="UP000183200"/>
    </source>
</evidence>
<keyword evidence="1 5" id="KW-0597">Phosphoprotein</keyword>
<protein>
    <submittedName>
        <fullName evidence="8">DNA-binding response regulator, NarL/FixJ family, contains REC and HTH domains</fullName>
    </submittedName>
</protein>
<dbReference type="InterPro" id="IPR016032">
    <property type="entry name" value="Sig_transdc_resp-reg_C-effctor"/>
</dbReference>
<dbReference type="SMART" id="SM00448">
    <property type="entry name" value="REC"/>
    <property type="match status" value="1"/>
</dbReference>
<reference evidence="9" key="1">
    <citation type="submission" date="2016-10" db="EMBL/GenBank/DDBJ databases">
        <authorList>
            <person name="Varghese N."/>
            <person name="Submissions S."/>
        </authorList>
    </citation>
    <scope>NUCLEOTIDE SEQUENCE [LARGE SCALE GENOMIC DNA]</scope>
    <source>
        <strain evidence="9">DSM 19110</strain>
    </source>
</reference>
<dbReference type="Proteomes" id="UP000183200">
    <property type="component" value="Unassembled WGS sequence"/>
</dbReference>
<dbReference type="PROSITE" id="PS50043">
    <property type="entry name" value="HTH_LUXR_2"/>
    <property type="match status" value="1"/>
</dbReference>
<dbReference type="Pfam" id="PF00072">
    <property type="entry name" value="Response_reg"/>
    <property type="match status" value="1"/>
</dbReference>
<dbReference type="SMART" id="SM00421">
    <property type="entry name" value="HTH_LUXR"/>
    <property type="match status" value="1"/>
</dbReference>
<dbReference type="SUPFAM" id="SSF46894">
    <property type="entry name" value="C-terminal effector domain of the bipartite response regulators"/>
    <property type="match status" value="1"/>
</dbReference>
<evidence type="ECO:0000256" key="2">
    <source>
        <dbReference type="ARBA" id="ARBA00023015"/>
    </source>
</evidence>
<dbReference type="SUPFAM" id="SSF52172">
    <property type="entry name" value="CheY-like"/>
    <property type="match status" value="1"/>
</dbReference>
<dbReference type="AlphaFoldDB" id="A0A1G9L715"/>
<organism evidence="8 9">
    <name type="scientific">Pedobacter steynii</name>
    <dbReference type="NCBI Taxonomy" id="430522"/>
    <lineage>
        <taxon>Bacteria</taxon>
        <taxon>Pseudomonadati</taxon>
        <taxon>Bacteroidota</taxon>
        <taxon>Sphingobacteriia</taxon>
        <taxon>Sphingobacteriales</taxon>
        <taxon>Sphingobacteriaceae</taxon>
        <taxon>Pedobacter</taxon>
    </lineage>
</organism>
<evidence type="ECO:0000259" key="6">
    <source>
        <dbReference type="PROSITE" id="PS50043"/>
    </source>
</evidence>
<dbReference type="Gene3D" id="3.40.50.2300">
    <property type="match status" value="1"/>
</dbReference>
<dbReference type="InterPro" id="IPR058245">
    <property type="entry name" value="NreC/VraR/RcsB-like_REC"/>
</dbReference>
<feature type="modified residue" description="4-aspartylphosphate" evidence="5">
    <location>
        <position position="57"/>
    </location>
</feature>
<gene>
    <name evidence="8" type="ORF">SAMN05421820_101792</name>
</gene>
<sequence>MQQTTIALVDDHRLFRQGIVSLIKTFPEYDVLFEAGSGEEFCERIHQKNKPDIVLLDLNMPVMNGAQLASWIKEHYPEIHIIVLSMVDDAETILMTIKTGVRGYLLKDADPLEFKAALDAVADHNVYFPSFVTRLMAERLYTPSTDVKLNQREKDFLKYAGTELTYKEIAEKMFVSLRTIDGYRDGLFVKLNVKNRVGLVLYAIKNKLIEL</sequence>
<dbReference type="InterPro" id="IPR001789">
    <property type="entry name" value="Sig_transdc_resp-reg_receiver"/>
</dbReference>
<dbReference type="InterPro" id="IPR039420">
    <property type="entry name" value="WalR-like"/>
</dbReference>
<keyword evidence="3 8" id="KW-0238">DNA-binding</keyword>
<evidence type="ECO:0000256" key="5">
    <source>
        <dbReference type="PROSITE-ProRule" id="PRU00169"/>
    </source>
</evidence>
<dbReference type="InterPro" id="IPR000792">
    <property type="entry name" value="Tscrpt_reg_LuxR_C"/>
</dbReference>
<dbReference type="OrthoDB" id="9797341at2"/>
<dbReference type="GO" id="GO:0003677">
    <property type="term" value="F:DNA binding"/>
    <property type="evidence" value="ECO:0007669"/>
    <property type="project" value="UniProtKB-KW"/>
</dbReference>
<dbReference type="CDD" id="cd06170">
    <property type="entry name" value="LuxR_C_like"/>
    <property type="match status" value="1"/>
</dbReference>
<dbReference type="Pfam" id="PF00196">
    <property type="entry name" value="GerE"/>
    <property type="match status" value="1"/>
</dbReference>
<feature type="domain" description="HTH luxR-type" evidence="6">
    <location>
        <begin position="142"/>
        <end position="207"/>
    </location>
</feature>
<keyword evidence="9" id="KW-1185">Reference proteome</keyword>